<evidence type="ECO:0000313" key="3">
    <source>
        <dbReference type="Proteomes" id="UP000703269"/>
    </source>
</evidence>
<evidence type="ECO:0000256" key="1">
    <source>
        <dbReference type="SAM" id="MobiDB-lite"/>
    </source>
</evidence>
<protein>
    <submittedName>
        <fullName evidence="2">O-fucosyltransferase family protein</fullName>
    </submittedName>
</protein>
<dbReference type="EMBL" id="BPQB01000013">
    <property type="protein sequence ID" value="GJE89688.1"/>
    <property type="molecule type" value="Genomic_DNA"/>
</dbReference>
<dbReference type="OrthoDB" id="2559662at2759"/>
<dbReference type="CDD" id="cd11296">
    <property type="entry name" value="O-FucT_like"/>
    <property type="match status" value="1"/>
</dbReference>
<dbReference type="Gene3D" id="3.40.50.11350">
    <property type="match status" value="1"/>
</dbReference>
<feature type="region of interest" description="Disordered" evidence="1">
    <location>
        <begin position="1"/>
        <end position="23"/>
    </location>
</feature>
<dbReference type="AlphaFoldDB" id="A0A9P3G5P3"/>
<accession>A0A9P3G5P3</accession>
<name>A0A9P3G5P3_9APHY</name>
<keyword evidence="3" id="KW-1185">Reference proteome</keyword>
<dbReference type="Proteomes" id="UP000703269">
    <property type="component" value="Unassembled WGS sequence"/>
</dbReference>
<reference evidence="2 3" key="1">
    <citation type="submission" date="2021-08" db="EMBL/GenBank/DDBJ databases">
        <title>Draft Genome Sequence of Phanerochaete sordida strain YK-624.</title>
        <authorList>
            <person name="Mori T."/>
            <person name="Dohra H."/>
            <person name="Suzuki T."/>
            <person name="Kawagishi H."/>
            <person name="Hirai H."/>
        </authorList>
    </citation>
    <scope>NUCLEOTIDE SEQUENCE [LARGE SCALE GENOMIC DNA]</scope>
    <source>
        <strain evidence="2 3">YK-624</strain>
    </source>
</reference>
<comment type="caution">
    <text evidence="2">The sequence shown here is derived from an EMBL/GenBank/DDBJ whole genome shotgun (WGS) entry which is preliminary data.</text>
</comment>
<evidence type="ECO:0000313" key="2">
    <source>
        <dbReference type="EMBL" id="GJE89688.1"/>
    </source>
</evidence>
<sequence length="481" mass="53754">MKQSPRLPVHRRSSASPRRLRSRAGSLQQSLTLRRVLLGAGLVAALVYLCVAGVKRWKKREFERNKPPLYEKYHHAELALPQHDTSDPFAGGKKYLWVNNHVSGLGWGNYLEDLIMNAQVAYSSGRSFVFDNFTWNRDNSEYSGWDSKLIPSQIPLSALISGPLLGGAFVQGDRTPLAVHQKYFEKICPNPTIVKTEDVRPYMGPEHPTALKILQTWTEYLKGIDDPCVEVARDSERIFSFYIYGEKWRLLPVWPVLSASPVLRLLGWAPLVHAAFAANRALFAPVPPLEPYAPPPALAPLRDPYVPLPGLLVLHVRRGDYEDHCAHLARWGASFNAFNAFDALPDAWETPADAGGGEVGEESMRLYMRRCLPSIPDIVRKVAAVRAAHEGIRDVYVMTNAKAAWADALKAALRGTGGLDRVATSRDLVLDREQKYVAQAVDMLIGQRAQVLIGNGFSSLTSDIVMMRMARKLPPQTNRFW</sequence>
<feature type="compositionally biased region" description="Basic residues" evidence="1">
    <location>
        <begin position="8"/>
        <end position="22"/>
    </location>
</feature>
<gene>
    <name evidence="2" type="ORF">PsYK624_057940</name>
</gene>
<organism evidence="2 3">
    <name type="scientific">Phanerochaete sordida</name>
    <dbReference type="NCBI Taxonomy" id="48140"/>
    <lineage>
        <taxon>Eukaryota</taxon>
        <taxon>Fungi</taxon>
        <taxon>Dikarya</taxon>
        <taxon>Basidiomycota</taxon>
        <taxon>Agaricomycotina</taxon>
        <taxon>Agaricomycetes</taxon>
        <taxon>Polyporales</taxon>
        <taxon>Phanerochaetaceae</taxon>
        <taxon>Phanerochaete</taxon>
    </lineage>
</organism>
<proteinExistence type="predicted"/>